<evidence type="ECO:0000256" key="1">
    <source>
        <dbReference type="SAM" id="MobiDB-lite"/>
    </source>
</evidence>
<sequence length="171" mass="19153">TKEIAQDKGSGEKGGSTEELVSTARPEDSIVRPVVGTVDPIAHPPKTRSIFDDEDITMAQTLIKMKEEKAKEKGMLIKDIEDSLRPARSILTLKPLLTIDLKDKGKGVLEEPEPEKKMTRSDLDVAQIAKDAEVARLVYEEELAELKREKEKRHREEEASKAAIAEMYDEV</sequence>
<reference evidence="2" key="1">
    <citation type="journal article" date="2019" name="Sci. Rep.">
        <title>Draft genome of Tanacetum cinerariifolium, the natural source of mosquito coil.</title>
        <authorList>
            <person name="Yamashiro T."/>
            <person name="Shiraishi A."/>
            <person name="Satake H."/>
            <person name="Nakayama K."/>
        </authorList>
    </citation>
    <scope>NUCLEOTIDE SEQUENCE</scope>
</reference>
<feature type="region of interest" description="Disordered" evidence="1">
    <location>
        <begin position="148"/>
        <end position="171"/>
    </location>
</feature>
<comment type="caution">
    <text evidence="2">The sequence shown here is derived from an EMBL/GenBank/DDBJ whole genome shotgun (WGS) entry which is preliminary data.</text>
</comment>
<organism evidence="2">
    <name type="scientific">Tanacetum cinerariifolium</name>
    <name type="common">Dalmatian daisy</name>
    <name type="synonym">Chrysanthemum cinerariifolium</name>
    <dbReference type="NCBI Taxonomy" id="118510"/>
    <lineage>
        <taxon>Eukaryota</taxon>
        <taxon>Viridiplantae</taxon>
        <taxon>Streptophyta</taxon>
        <taxon>Embryophyta</taxon>
        <taxon>Tracheophyta</taxon>
        <taxon>Spermatophyta</taxon>
        <taxon>Magnoliopsida</taxon>
        <taxon>eudicotyledons</taxon>
        <taxon>Gunneridae</taxon>
        <taxon>Pentapetalae</taxon>
        <taxon>asterids</taxon>
        <taxon>campanulids</taxon>
        <taxon>Asterales</taxon>
        <taxon>Asteraceae</taxon>
        <taxon>Asteroideae</taxon>
        <taxon>Anthemideae</taxon>
        <taxon>Anthemidinae</taxon>
        <taxon>Tanacetum</taxon>
    </lineage>
</organism>
<accession>A0A699SNR6</accession>
<feature type="compositionally biased region" description="Basic and acidic residues" evidence="1">
    <location>
        <begin position="148"/>
        <end position="160"/>
    </location>
</feature>
<dbReference type="EMBL" id="BKCJ011176394">
    <property type="protein sequence ID" value="GFC99132.1"/>
    <property type="molecule type" value="Genomic_DNA"/>
</dbReference>
<feature type="region of interest" description="Disordered" evidence="1">
    <location>
        <begin position="1"/>
        <end position="28"/>
    </location>
</feature>
<evidence type="ECO:0000313" key="2">
    <source>
        <dbReference type="EMBL" id="GFC99132.1"/>
    </source>
</evidence>
<name>A0A699SNR6_TANCI</name>
<feature type="compositionally biased region" description="Basic and acidic residues" evidence="1">
    <location>
        <begin position="1"/>
        <end position="11"/>
    </location>
</feature>
<dbReference type="AlphaFoldDB" id="A0A699SNR6"/>
<protein>
    <submittedName>
        <fullName evidence="2">Uncharacterized protein</fullName>
    </submittedName>
</protein>
<proteinExistence type="predicted"/>
<gene>
    <name evidence="2" type="ORF">Tci_871102</name>
</gene>
<feature type="non-terminal residue" evidence="2">
    <location>
        <position position="1"/>
    </location>
</feature>